<reference evidence="11 12" key="1">
    <citation type="journal article" date="2004" name="Nature">
        <title>Genome evolution in yeasts.</title>
        <authorList>
            <consortium name="Genolevures"/>
            <person name="Dujon B."/>
            <person name="Sherman D."/>
            <person name="Fischer G."/>
            <person name="Durrens P."/>
            <person name="Casaregola S."/>
            <person name="Lafontaine I."/>
            <person name="de Montigny J."/>
            <person name="Marck C."/>
            <person name="Neuveglise C."/>
            <person name="Talla E."/>
            <person name="Goffard N."/>
            <person name="Frangeul L."/>
            <person name="Aigle M."/>
            <person name="Anthouard V."/>
            <person name="Babour A."/>
            <person name="Barbe V."/>
            <person name="Barnay S."/>
            <person name="Blanchin S."/>
            <person name="Beckerich J.M."/>
            <person name="Beyne E."/>
            <person name="Bleykasten C."/>
            <person name="Boisrame A."/>
            <person name="Boyer J."/>
            <person name="Cattolico L."/>
            <person name="Confanioleri F."/>
            <person name="de Daruvar A."/>
            <person name="Despons L."/>
            <person name="Fabre E."/>
            <person name="Fairhead C."/>
            <person name="Ferry-Dumazet H."/>
            <person name="Groppi A."/>
            <person name="Hantraye F."/>
            <person name="Hennequin C."/>
            <person name="Jauniaux N."/>
            <person name="Joyet P."/>
            <person name="Kachouri R."/>
            <person name="Kerrest A."/>
            <person name="Koszul R."/>
            <person name="Lemaire M."/>
            <person name="Lesur I."/>
            <person name="Ma L."/>
            <person name="Muller H."/>
            <person name="Nicaud J.M."/>
            <person name="Nikolski M."/>
            <person name="Oztas S."/>
            <person name="Ozier-Kalogeropoulos O."/>
            <person name="Pellenz S."/>
            <person name="Potier S."/>
            <person name="Richard G.F."/>
            <person name="Straub M.L."/>
            <person name="Suleau A."/>
            <person name="Swennene D."/>
            <person name="Tekaia F."/>
            <person name="Wesolowski-Louvel M."/>
            <person name="Westhof E."/>
            <person name="Wirth B."/>
            <person name="Zeniou-Meyer M."/>
            <person name="Zivanovic I."/>
            <person name="Bolotin-Fukuhara M."/>
            <person name="Thierry A."/>
            <person name="Bouchier C."/>
            <person name="Caudron B."/>
            <person name="Scarpelli C."/>
            <person name="Gaillardin C."/>
            <person name="Weissenbach J."/>
            <person name="Wincker P."/>
            <person name="Souciet J.L."/>
        </authorList>
    </citation>
    <scope>NUCLEOTIDE SEQUENCE [LARGE SCALE GENOMIC DNA]</scope>
    <source>
        <strain evidence="12">ATCC 36239 / CBS 767 / BCRC 21394 / JCM 1990 / NBRC 0083 / IGC 2968</strain>
    </source>
</reference>
<dbReference type="PANTHER" id="PTHR43341:SF15">
    <property type="entry name" value="GENERAL AMINO ACID PERMEASE AGP2"/>
    <property type="match status" value="1"/>
</dbReference>
<comment type="similarity">
    <text evidence="2">Belongs to the amino acid-polyamine-organocation (APC) superfamily. YAT (TC 2.A.3.10) family.</text>
</comment>
<evidence type="ECO:0000256" key="3">
    <source>
        <dbReference type="ARBA" id="ARBA00022448"/>
    </source>
</evidence>
<accession>Q6BPB2</accession>
<keyword evidence="6 9" id="KW-1133">Transmembrane helix</keyword>
<dbReference type="PANTHER" id="PTHR43341">
    <property type="entry name" value="AMINO ACID PERMEASE"/>
    <property type="match status" value="1"/>
</dbReference>
<feature type="region of interest" description="Disordered" evidence="8">
    <location>
        <begin position="24"/>
        <end position="63"/>
    </location>
</feature>
<evidence type="ECO:0000256" key="9">
    <source>
        <dbReference type="SAM" id="Phobius"/>
    </source>
</evidence>
<feature type="transmembrane region" description="Helical" evidence="9">
    <location>
        <begin position="316"/>
        <end position="337"/>
    </location>
</feature>
<dbReference type="GeneID" id="2901850"/>
<evidence type="ECO:0000256" key="1">
    <source>
        <dbReference type="ARBA" id="ARBA00004141"/>
    </source>
</evidence>
<feature type="transmembrane region" description="Helical" evidence="9">
    <location>
        <begin position="447"/>
        <end position="471"/>
    </location>
</feature>
<protein>
    <submittedName>
        <fullName evidence="11">DEHA2E15026p</fullName>
    </submittedName>
</protein>
<feature type="transmembrane region" description="Helical" evidence="9">
    <location>
        <begin position="418"/>
        <end position="435"/>
    </location>
</feature>
<evidence type="ECO:0000259" key="10">
    <source>
        <dbReference type="Pfam" id="PF00324"/>
    </source>
</evidence>
<dbReference type="AlphaFoldDB" id="Q6BPB2"/>
<keyword evidence="5" id="KW-0029">Amino-acid transport</keyword>
<feature type="transmembrane region" description="Helical" evidence="9">
    <location>
        <begin position="195"/>
        <end position="216"/>
    </location>
</feature>
<keyword evidence="7 9" id="KW-0472">Membrane</keyword>
<feature type="transmembrane region" description="Helical" evidence="9">
    <location>
        <begin position="119"/>
        <end position="142"/>
    </location>
</feature>
<keyword evidence="3" id="KW-0813">Transport</keyword>
<keyword evidence="4 9" id="KW-0812">Transmembrane</keyword>
<comment type="subcellular location">
    <subcellularLocation>
        <location evidence="1">Membrane</location>
        <topology evidence="1">Multi-pass membrane protein</topology>
    </subcellularLocation>
</comment>
<dbReference type="GO" id="GO:0000329">
    <property type="term" value="C:fungal-type vacuole membrane"/>
    <property type="evidence" value="ECO:0007669"/>
    <property type="project" value="EnsemblFungi"/>
</dbReference>
<dbReference type="InParanoid" id="Q6BPB2"/>
<dbReference type="GO" id="GO:1902274">
    <property type="term" value="P:positive regulation of (R)-carnitine transmembrane transport"/>
    <property type="evidence" value="ECO:0007669"/>
    <property type="project" value="EnsemblFungi"/>
</dbReference>
<dbReference type="FunCoup" id="Q6BPB2">
    <property type="interactions" value="164"/>
</dbReference>
<dbReference type="InterPro" id="IPR004840">
    <property type="entry name" value="Amino_acid_permease_CS"/>
</dbReference>
<dbReference type="VEuPathDB" id="FungiDB:DEHA2E15026g"/>
<evidence type="ECO:0000256" key="5">
    <source>
        <dbReference type="ARBA" id="ARBA00022970"/>
    </source>
</evidence>
<sequence>MIKQFLNDNFVPRIPKKVEAQEIKETEVEASGSAKHRSLDGKEEKDAMMNDGREQKSDGNSIFTVSTNSTADNSNHLHRSLRGRHVQLLGIGATIGSALFVSIGKALAKGGPLNLLLAFIFWSIPILFITVSTAEMVTYLPITSPFVRLAGRCCDEALEIMTAWNFWFLCCAQIPFEVTTVNSIIHFWRDDYSPAITLAVQIVLYFIINLLGVAVYGETEFWLSLGKVILATGLIIFTFIAMVGGNPQHDVFGFRYWKNPGPMNTYDHGGDLGRFQGFLACLIQACFTFAGPEYISCVASETVNPRKTLPSAFKQVFIRLSVFFVGGALCVGILVAYDDPVLVANMGASSPGAGGSPYVIAMQNLNIKVLPDIINALLVTAAFSAGNSYTFCSSRVLYGFALDGYAPKIFTATTKSGIPLYCVIVSLLWSLISFLQLGEQASVVLDWIMNLITSCQLMNFTILCVVYVFFYRALKAQGIDRRTLPFRSWYQPWLAIIGGSLAFVMIFVSCYEVFEPGQWDVKSFLFTYLFVFINIGIFVGVKLIKRTKWKNAKDVDLVTGLKEVELYEEEFYLQAARDREIKEDGQIKMKWHEKFFTFIFGSEL</sequence>
<dbReference type="EMBL" id="CR382137">
    <property type="protein sequence ID" value="CAG88204.1"/>
    <property type="molecule type" value="Genomic_DNA"/>
</dbReference>
<dbReference type="OrthoDB" id="10062876at2759"/>
<dbReference type="PROSITE" id="PS00218">
    <property type="entry name" value="AMINO_ACID_PERMEASE_1"/>
    <property type="match status" value="1"/>
</dbReference>
<evidence type="ECO:0000313" key="11">
    <source>
        <dbReference type="EMBL" id="CAG88204.1"/>
    </source>
</evidence>
<dbReference type="FunFam" id="1.20.1740.10:FF:000006">
    <property type="entry name" value="General amino acid permease"/>
    <property type="match status" value="1"/>
</dbReference>
<evidence type="ECO:0000256" key="4">
    <source>
        <dbReference type="ARBA" id="ARBA00022692"/>
    </source>
</evidence>
<dbReference type="KEGG" id="dha:DEHA2E15026g"/>
<dbReference type="Gene3D" id="1.20.1740.10">
    <property type="entry name" value="Amino acid/polyamine transporter I"/>
    <property type="match status" value="1"/>
</dbReference>
<feature type="compositionally biased region" description="Basic and acidic residues" evidence="8">
    <location>
        <begin position="37"/>
        <end position="57"/>
    </location>
</feature>
<feature type="transmembrane region" description="Helical" evidence="9">
    <location>
        <begin position="222"/>
        <end position="245"/>
    </location>
</feature>
<gene>
    <name evidence="11" type="ordered locus">DEHA2E15026g</name>
</gene>
<dbReference type="RefSeq" id="XP_459958.1">
    <property type="nucleotide sequence ID" value="XM_459958.1"/>
</dbReference>
<dbReference type="Pfam" id="PF00324">
    <property type="entry name" value="AA_permease"/>
    <property type="match status" value="1"/>
</dbReference>
<proteinExistence type="inferred from homology"/>
<dbReference type="PIRSF" id="PIRSF006060">
    <property type="entry name" value="AA_transporter"/>
    <property type="match status" value="1"/>
</dbReference>
<dbReference type="HOGENOM" id="CLU_007946_12_1_1"/>
<evidence type="ECO:0000256" key="7">
    <source>
        <dbReference type="ARBA" id="ARBA00023136"/>
    </source>
</evidence>
<name>Q6BPB2_DEBHA</name>
<feature type="transmembrane region" description="Helical" evidence="9">
    <location>
        <begin position="526"/>
        <end position="544"/>
    </location>
</feature>
<dbReference type="GO" id="GO:0005886">
    <property type="term" value="C:plasma membrane"/>
    <property type="evidence" value="ECO:0007669"/>
    <property type="project" value="EnsemblFungi"/>
</dbReference>
<feature type="transmembrane region" description="Helical" evidence="9">
    <location>
        <begin position="492"/>
        <end position="514"/>
    </location>
</feature>
<dbReference type="Proteomes" id="UP000000599">
    <property type="component" value="Chromosome E"/>
</dbReference>
<dbReference type="OMA" id="NTIIHYW"/>
<evidence type="ECO:0000313" key="12">
    <source>
        <dbReference type="Proteomes" id="UP000000599"/>
    </source>
</evidence>
<dbReference type="InterPro" id="IPR050524">
    <property type="entry name" value="APC_YAT"/>
</dbReference>
<evidence type="ECO:0000256" key="6">
    <source>
        <dbReference type="ARBA" id="ARBA00022989"/>
    </source>
</evidence>
<evidence type="ECO:0000256" key="2">
    <source>
        <dbReference type="ARBA" id="ARBA00006983"/>
    </source>
</evidence>
<feature type="domain" description="Amino acid permease/ SLC12A" evidence="10">
    <location>
        <begin position="85"/>
        <end position="548"/>
    </location>
</feature>
<dbReference type="GO" id="GO:0005789">
    <property type="term" value="C:endoplasmic reticulum membrane"/>
    <property type="evidence" value="ECO:0007669"/>
    <property type="project" value="EnsemblFungi"/>
</dbReference>
<evidence type="ECO:0000256" key="8">
    <source>
        <dbReference type="SAM" id="MobiDB-lite"/>
    </source>
</evidence>
<feature type="transmembrane region" description="Helical" evidence="9">
    <location>
        <begin position="88"/>
        <end position="107"/>
    </location>
</feature>
<organism evidence="11 12">
    <name type="scientific">Debaryomyces hansenii (strain ATCC 36239 / CBS 767 / BCRC 21394 / JCM 1990 / NBRC 0083 / IGC 2968)</name>
    <name type="common">Yeast</name>
    <name type="synonym">Torulaspora hansenii</name>
    <dbReference type="NCBI Taxonomy" id="284592"/>
    <lineage>
        <taxon>Eukaryota</taxon>
        <taxon>Fungi</taxon>
        <taxon>Dikarya</taxon>
        <taxon>Ascomycota</taxon>
        <taxon>Saccharomycotina</taxon>
        <taxon>Pichiomycetes</taxon>
        <taxon>Debaryomycetaceae</taxon>
        <taxon>Debaryomyces</taxon>
    </lineage>
</organism>
<feature type="transmembrane region" description="Helical" evidence="9">
    <location>
        <begin position="373"/>
        <end position="398"/>
    </location>
</feature>
<dbReference type="GO" id="GO:1902269">
    <property type="term" value="P:positive regulation of polyamine transmembrane transport"/>
    <property type="evidence" value="ECO:0007669"/>
    <property type="project" value="EnsemblFungi"/>
</dbReference>
<dbReference type="eggNOG" id="KOG1286">
    <property type="taxonomic scope" value="Eukaryota"/>
</dbReference>
<dbReference type="InterPro" id="IPR004841">
    <property type="entry name" value="AA-permease/SLC12A_dom"/>
</dbReference>
<dbReference type="GO" id="GO:0015171">
    <property type="term" value="F:amino acid transmembrane transporter activity"/>
    <property type="evidence" value="ECO:0007669"/>
    <property type="project" value="TreeGrafter"/>
</dbReference>
<keyword evidence="12" id="KW-1185">Reference proteome</keyword>